<dbReference type="InterPro" id="IPR014070">
    <property type="entry name" value="WPE_wolbac"/>
</dbReference>
<evidence type="ECO:0000313" key="2">
    <source>
        <dbReference type="EMBL" id="XCO72788.1"/>
    </source>
</evidence>
<name>A0AAU8MMC3_9RICK</name>
<dbReference type="InterPro" id="IPR023753">
    <property type="entry name" value="FAD/NAD-binding_dom"/>
</dbReference>
<dbReference type="Gene3D" id="1.10.1060.10">
    <property type="entry name" value="Alpha-helical ferredoxin"/>
    <property type="match status" value="1"/>
</dbReference>
<dbReference type="NCBIfam" id="TIGR02697">
    <property type="entry name" value="WPE_wolbac"/>
    <property type="match status" value="1"/>
</dbReference>
<dbReference type="InterPro" id="IPR017927">
    <property type="entry name" value="FAD-bd_FR_type"/>
</dbReference>
<reference evidence="2" key="1">
    <citation type="submission" date="2024-06" db="EMBL/GenBank/DDBJ databases">
        <authorList>
            <person name="Al-Khalidi N."/>
            <person name="Al-Zurfi S.M."/>
            <person name="Lahuf A."/>
        </authorList>
    </citation>
    <scope>NUCLEOTIDE SEQUENCE</scope>
    <source>
        <strain evidence="2">Karbala-1</strain>
    </source>
</reference>
<dbReference type="SUPFAM" id="SSF63380">
    <property type="entry name" value="Riboflavin synthase domain-like"/>
    <property type="match status" value="1"/>
</dbReference>
<sequence>MQLNFKISFSNLYTRNELIKLDKAFLDYIKSCDESLFYSLVEAREKAASSSMSSQCSSQCLTLGSRKQEGWIPAWMKDGCNSQLIMDLSHLLDEFIAKFFNIEKEVEELKEKHNDFAVIYRCKRLFVQRYALKKYTDVANIDYVTNKLNSFITLPTTEKNFSEQVMSWLENKEDHKEEIELAAQYAVWRVKNKQSILFSIHKKIDYENLVSFLKKEVDEVEVLYSNEVKRRYGFDLTSKKVSLNKALDNAHYCIFCHKQSKDSCSKGLINDDNTFKKSPLRVELHGCPLEQKISEMNLVKSEGYSIASLAIVMIDNPLCAATGNRICNDCINSCIYQKQEPVNVPVVETRILDDVLNLPYGFEIYSLLSRWNPLNFQRPLPKENTGKNVLVVGLGPAGFNLAHHLLNDGHNVIAIDGLKIEPLIDNFQLIKDFKHEKLSERMADGFGGVAEYGITSRWDKNYLKIIRLLLERRENFALYGGIRFDGTINVDDAFNLGFDHIALALGSGKPRMIKIKNMLARGVRMASDFLMSLQLTGALKFDSIANLQVRMPIVVIGAGLTAIDTATEALAYYPIQVEKFLLRYEILVDKYGKKYVEKDWTEEEYEIANELISHAKLIQAEQELAKKENREAKILELTKSFGGVKIIYRKELKDSPSYRLNSEEVQNALLEGIYFIENLEPIEIVTDKYNHAELIKLIDTKSHEIKCIKARSILIAAGTEPNTAIATEDKKHFQLSNGYFIHLNSLGKEIDPVFSPKMQDKDRILVYKQDNKTISFFGDLHPSYSGSVVKAMASAKNGYPIISQLLNRVSFISPTPARISESYAHLYECCNVRVTFTKKDVIPVPRHWDPENLILNEYIRWLYSQNWIPVSATCITPPTMRITYKLQHLYTKASRAGIISEHLANEKFFNRIKEQFTAKIIKIQYLTDKVVEIVIKAPLAAKNFKPGQFFRLQNFAINSRKVNNTTLAMEGIAVTGTEVDKKKGIISTIVLETGGSTNLCRGLREGEEIIFMGPTGKPTSH</sequence>
<dbReference type="PROSITE" id="PS51384">
    <property type="entry name" value="FAD_FR"/>
    <property type="match status" value="1"/>
</dbReference>
<dbReference type="GO" id="GO:0051536">
    <property type="term" value="F:iron-sulfur cluster binding"/>
    <property type="evidence" value="ECO:0007669"/>
    <property type="project" value="InterPro"/>
</dbReference>
<dbReference type="EMBL" id="CP159923">
    <property type="protein sequence ID" value="XCO72788.1"/>
    <property type="molecule type" value="Genomic_DNA"/>
</dbReference>
<dbReference type="InterPro" id="IPR009051">
    <property type="entry name" value="Helical_ferredxn"/>
</dbReference>
<dbReference type="Gene3D" id="3.50.50.60">
    <property type="entry name" value="FAD/NAD(P)-binding domain"/>
    <property type="match status" value="2"/>
</dbReference>
<dbReference type="SUPFAM" id="SSF51971">
    <property type="entry name" value="Nucleotide-binding domain"/>
    <property type="match status" value="1"/>
</dbReference>
<evidence type="ECO:0000259" key="1">
    <source>
        <dbReference type="PROSITE" id="PS51384"/>
    </source>
</evidence>
<dbReference type="InterPro" id="IPR036188">
    <property type="entry name" value="FAD/NAD-bd_sf"/>
</dbReference>
<organism evidence="2">
    <name type="scientific">Wolbachia endosymbiont of Ephestia elutella</name>
    <dbReference type="NCBI Taxonomy" id="3231696"/>
    <lineage>
        <taxon>Bacteria</taxon>
        <taxon>Pseudomonadati</taxon>
        <taxon>Pseudomonadota</taxon>
        <taxon>Alphaproteobacteria</taxon>
        <taxon>Rickettsiales</taxon>
        <taxon>Anaplasmataceae</taxon>
        <taxon>Wolbachieae</taxon>
        <taxon>Wolbachia</taxon>
    </lineage>
</organism>
<accession>A0AAU8MMC3</accession>
<proteinExistence type="predicted"/>
<dbReference type="Pfam" id="PF07992">
    <property type="entry name" value="Pyr_redox_2"/>
    <property type="match status" value="1"/>
</dbReference>
<protein>
    <submittedName>
        <fullName evidence="2">WPE palindromic element domain-containing protein</fullName>
    </submittedName>
</protein>
<gene>
    <name evidence="2" type="ORF">ABS251_01440</name>
</gene>
<dbReference type="InterPro" id="IPR017938">
    <property type="entry name" value="Riboflavin_synthase-like_b-brl"/>
</dbReference>
<feature type="domain" description="FAD-binding FR-type" evidence="1">
    <location>
        <begin position="913"/>
        <end position="1021"/>
    </location>
</feature>
<dbReference type="PRINTS" id="PR00419">
    <property type="entry name" value="ADXRDTASE"/>
</dbReference>
<dbReference type="Gene3D" id="2.40.30.10">
    <property type="entry name" value="Translation factors"/>
    <property type="match status" value="1"/>
</dbReference>
<dbReference type="GO" id="GO:0016491">
    <property type="term" value="F:oxidoreductase activity"/>
    <property type="evidence" value="ECO:0007669"/>
    <property type="project" value="InterPro"/>
</dbReference>
<dbReference type="AlphaFoldDB" id="A0AAU8MMC3"/>